<feature type="compositionally biased region" description="Polar residues" evidence="1">
    <location>
        <begin position="73"/>
        <end position="85"/>
    </location>
</feature>
<dbReference type="EMBL" id="AVOT02007531">
    <property type="protein sequence ID" value="MBW0484110.1"/>
    <property type="molecule type" value="Genomic_DNA"/>
</dbReference>
<proteinExistence type="predicted"/>
<protein>
    <submittedName>
        <fullName evidence="2">Uncharacterized protein</fullName>
    </submittedName>
</protein>
<reference evidence="2" key="1">
    <citation type="submission" date="2021-03" db="EMBL/GenBank/DDBJ databases">
        <title>Draft genome sequence of rust myrtle Austropuccinia psidii MF-1, a brazilian biotype.</title>
        <authorList>
            <person name="Quecine M.C."/>
            <person name="Pachon D.M.R."/>
            <person name="Bonatelli M.L."/>
            <person name="Correr F.H."/>
            <person name="Franceschini L.M."/>
            <person name="Leite T.F."/>
            <person name="Margarido G.R.A."/>
            <person name="Almeida C.A."/>
            <person name="Ferrarezi J.A."/>
            <person name="Labate C.A."/>
        </authorList>
    </citation>
    <scope>NUCLEOTIDE SEQUENCE</scope>
    <source>
        <strain evidence="2">MF-1</strain>
    </source>
</reference>
<feature type="compositionally biased region" description="Polar residues" evidence="1">
    <location>
        <begin position="9"/>
        <end position="21"/>
    </location>
</feature>
<name>A0A9Q3CJU0_9BASI</name>
<feature type="region of interest" description="Disordered" evidence="1">
    <location>
        <begin position="1"/>
        <end position="97"/>
    </location>
</feature>
<gene>
    <name evidence="2" type="ORF">O181_023825</name>
</gene>
<evidence type="ECO:0000313" key="3">
    <source>
        <dbReference type="Proteomes" id="UP000765509"/>
    </source>
</evidence>
<dbReference type="AlphaFoldDB" id="A0A9Q3CJU0"/>
<evidence type="ECO:0000313" key="2">
    <source>
        <dbReference type="EMBL" id="MBW0484110.1"/>
    </source>
</evidence>
<sequence length="145" mass="16680">MQREIAQSCVKQVFTNHSQRNQPEEGERLFRSRRSGFGQNSGWQDTKGDHSHTPIHLPSQQRPQNRGLDRYGLSTSAPLTPQGSVSMEHGKQEVQPGFKLGRTWAKLPEDMSQRDIVKSLYGNKQRLEFQQAIQTLRREGFQYQG</sequence>
<organism evidence="2 3">
    <name type="scientific">Austropuccinia psidii MF-1</name>
    <dbReference type="NCBI Taxonomy" id="1389203"/>
    <lineage>
        <taxon>Eukaryota</taxon>
        <taxon>Fungi</taxon>
        <taxon>Dikarya</taxon>
        <taxon>Basidiomycota</taxon>
        <taxon>Pucciniomycotina</taxon>
        <taxon>Pucciniomycetes</taxon>
        <taxon>Pucciniales</taxon>
        <taxon>Sphaerophragmiaceae</taxon>
        <taxon>Austropuccinia</taxon>
    </lineage>
</organism>
<keyword evidence="3" id="KW-1185">Reference proteome</keyword>
<accession>A0A9Q3CJU0</accession>
<dbReference type="Proteomes" id="UP000765509">
    <property type="component" value="Unassembled WGS sequence"/>
</dbReference>
<comment type="caution">
    <text evidence="2">The sequence shown here is derived from an EMBL/GenBank/DDBJ whole genome shotgun (WGS) entry which is preliminary data.</text>
</comment>
<evidence type="ECO:0000256" key="1">
    <source>
        <dbReference type="SAM" id="MobiDB-lite"/>
    </source>
</evidence>